<proteinExistence type="predicted"/>
<keyword evidence="2" id="KW-1185">Reference proteome</keyword>
<dbReference type="EMBL" id="CACRXK020013302">
    <property type="protein sequence ID" value="CAB4024918.1"/>
    <property type="molecule type" value="Genomic_DNA"/>
</dbReference>
<protein>
    <submittedName>
        <fullName evidence="1">Uncharacterized protein</fullName>
    </submittedName>
</protein>
<sequence length="107" mass="12355">NRWNVFNSSPVSAYINIPLIVHFFLAVNIPLMFIDFRFSGFRNSEPLLVFFILSHAPFLSRTNSEPLLTFFILSAPFLSPFFALSSPFCECSIERNSARLDFYVNFC</sequence>
<feature type="non-terminal residue" evidence="1">
    <location>
        <position position="107"/>
    </location>
</feature>
<organism evidence="1 2">
    <name type="scientific">Paramuricea clavata</name>
    <name type="common">Red gorgonian</name>
    <name type="synonym">Violescent sea-whip</name>
    <dbReference type="NCBI Taxonomy" id="317549"/>
    <lineage>
        <taxon>Eukaryota</taxon>
        <taxon>Metazoa</taxon>
        <taxon>Cnidaria</taxon>
        <taxon>Anthozoa</taxon>
        <taxon>Octocorallia</taxon>
        <taxon>Malacalcyonacea</taxon>
        <taxon>Plexauridae</taxon>
        <taxon>Paramuricea</taxon>
    </lineage>
</organism>
<feature type="non-terminal residue" evidence="1">
    <location>
        <position position="1"/>
    </location>
</feature>
<comment type="caution">
    <text evidence="1">The sequence shown here is derived from an EMBL/GenBank/DDBJ whole genome shotgun (WGS) entry which is preliminary data.</text>
</comment>
<dbReference type="Proteomes" id="UP001152795">
    <property type="component" value="Unassembled WGS sequence"/>
</dbReference>
<dbReference type="AlphaFoldDB" id="A0A6S7J3C0"/>
<accession>A0A6S7J3C0</accession>
<gene>
    <name evidence="1" type="ORF">PACLA_8A076515</name>
</gene>
<name>A0A6S7J3C0_PARCT</name>
<evidence type="ECO:0000313" key="1">
    <source>
        <dbReference type="EMBL" id="CAB4024918.1"/>
    </source>
</evidence>
<reference evidence="1" key="1">
    <citation type="submission" date="2020-04" db="EMBL/GenBank/DDBJ databases">
        <authorList>
            <person name="Alioto T."/>
            <person name="Alioto T."/>
            <person name="Gomez Garrido J."/>
        </authorList>
    </citation>
    <scope>NUCLEOTIDE SEQUENCE</scope>
    <source>
        <strain evidence="1">A484AB</strain>
    </source>
</reference>
<evidence type="ECO:0000313" key="2">
    <source>
        <dbReference type="Proteomes" id="UP001152795"/>
    </source>
</evidence>